<proteinExistence type="predicted"/>
<reference evidence="2" key="1">
    <citation type="submission" date="2023-09" db="UniProtKB">
        <authorList>
            <consortium name="Ensembl"/>
        </authorList>
    </citation>
    <scope>IDENTIFICATION</scope>
</reference>
<evidence type="ECO:0000256" key="1">
    <source>
        <dbReference type="SAM" id="MobiDB-lite"/>
    </source>
</evidence>
<feature type="region of interest" description="Disordered" evidence="1">
    <location>
        <begin position="78"/>
        <end position="97"/>
    </location>
</feature>
<accession>A0A3B4Z1G1</accession>
<evidence type="ECO:0000313" key="2">
    <source>
        <dbReference type="Ensembl" id="ENSSPAP00000002673.1"/>
    </source>
</evidence>
<dbReference type="Ensembl" id="ENSSPAT00000002715.1">
    <property type="protein sequence ID" value="ENSSPAP00000002673.1"/>
    <property type="gene ID" value="ENSSPAG00000002059.1"/>
</dbReference>
<protein>
    <submittedName>
        <fullName evidence="2">Uncharacterized protein</fullName>
    </submittedName>
</protein>
<organism evidence="2">
    <name type="scientific">Stegastes partitus</name>
    <name type="common">bicolor damselfish</name>
    <dbReference type="NCBI Taxonomy" id="144197"/>
    <lineage>
        <taxon>Eukaryota</taxon>
        <taxon>Metazoa</taxon>
        <taxon>Chordata</taxon>
        <taxon>Craniata</taxon>
        <taxon>Vertebrata</taxon>
        <taxon>Euteleostomi</taxon>
        <taxon>Actinopterygii</taxon>
        <taxon>Neopterygii</taxon>
        <taxon>Teleostei</taxon>
        <taxon>Neoteleostei</taxon>
        <taxon>Acanthomorphata</taxon>
        <taxon>Ovalentaria</taxon>
        <taxon>Pomacentridae</taxon>
        <taxon>Stegastes</taxon>
    </lineage>
</organism>
<name>A0A3B4Z1G1_9TELE</name>
<dbReference type="STRING" id="144197.ENSSPAP00000002673"/>
<dbReference type="AlphaFoldDB" id="A0A3B4Z1G1"/>
<sequence>QPPKRKSTGKKPAKARTPTLIDGLTKEEMSKEQVRLQRLVFMVNRGCWTWTLSGSDMPTLHMHTVYFCISAGRAHCAPSRRAGSREGGEKLLSAGEG</sequence>